<dbReference type="InterPro" id="IPR007782">
    <property type="entry name" value="VKG_COase"/>
</dbReference>
<keyword evidence="3" id="KW-1185">Reference proteome</keyword>
<reference evidence="2 3" key="1">
    <citation type="journal article" date="2012" name="Genome Biol.">
        <title>Sequencing three crocodilian genomes to illuminate the evolution of archosaurs and amniotes.</title>
        <authorList>
            <person name="St John J.A."/>
            <person name="Braun E.L."/>
            <person name="Isberg S.R."/>
            <person name="Miles L.G."/>
            <person name="Chong A.Y."/>
            <person name="Gongora J."/>
            <person name="Dalzell P."/>
            <person name="Moran C."/>
            <person name="Bed'hom B."/>
            <person name="Abzhanov A."/>
            <person name="Burgess S.C."/>
            <person name="Cooksey A.M."/>
            <person name="Castoe T.A."/>
            <person name="Crawford N.G."/>
            <person name="Densmore L.D."/>
            <person name="Drew J.C."/>
            <person name="Edwards S.V."/>
            <person name="Faircloth B.C."/>
            <person name="Fujita M.K."/>
            <person name="Greenwold M.J."/>
            <person name="Hoffmann F.G."/>
            <person name="Howard J.M."/>
            <person name="Iguchi T."/>
            <person name="Janes D.E."/>
            <person name="Khan S.Y."/>
            <person name="Kohno S."/>
            <person name="de Koning A.J."/>
            <person name="Lance S.L."/>
            <person name="McCarthy F.M."/>
            <person name="McCormack J.E."/>
            <person name="Merchant M.E."/>
            <person name="Peterson D.G."/>
            <person name="Pollock D.D."/>
            <person name="Pourmand N."/>
            <person name="Raney B.J."/>
            <person name="Roessler K.A."/>
            <person name="Sanford J.R."/>
            <person name="Sawyer R.H."/>
            <person name="Schmidt C.J."/>
            <person name="Triplett E.W."/>
            <person name="Tuberville T.D."/>
            <person name="Venegas-Anaya M."/>
            <person name="Howard J.T."/>
            <person name="Jarvis E.D."/>
            <person name="Guillette L.J.Jr."/>
            <person name="Glenn T.C."/>
            <person name="Green R.E."/>
            <person name="Ray D.A."/>
        </authorList>
    </citation>
    <scope>NUCLEOTIDE SEQUENCE [LARGE SCALE GENOMIC DNA]</scope>
    <source>
        <strain evidence="2">KSC_2009_1</strain>
    </source>
</reference>
<evidence type="ECO:0000259" key="1">
    <source>
        <dbReference type="Pfam" id="PF22777"/>
    </source>
</evidence>
<name>A0A151NP10_ALLMI</name>
<organism evidence="2 3">
    <name type="scientific">Alligator mississippiensis</name>
    <name type="common">American alligator</name>
    <dbReference type="NCBI Taxonomy" id="8496"/>
    <lineage>
        <taxon>Eukaryota</taxon>
        <taxon>Metazoa</taxon>
        <taxon>Chordata</taxon>
        <taxon>Craniata</taxon>
        <taxon>Vertebrata</taxon>
        <taxon>Euteleostomi</taxon>
        <taxon>Archelosauria</taxon>
        <taxon>Archosauria</taxon>
        <taxon>Crocodylia</taxon>
        <taxon>Alligatoridae</taxon>
        <taxon>Alligatorinae</taxon>
        <taxon>Alligator</taxon>
    </lineage>
</organism>
<dbReference type="GO" id="GO:0008488">
    <property type="term" value="F:gamma-glutamyl carboxylase activity"/>
    <property type="evidence" value="ECO:0007669"/>
    <property type="project" value="InterPro"/>
</dbReference>
<dbReference type="GO" id="GO:0019842">
    <property type="term" value="F:vitamin binding"/>
    <property type="evidence" value="ECO:0007669"/>
    <property type="project" value="TreeGrafter"/>
</dbReference>
<dbReference type="InterPro" id="IPR011051">
    <property type="entry name" value="RmlC_Cupin_sf"/>
</dbReference>
<dbReference type="STRING" id="8496.A0A151NP10"/>
<evidence type="ECO:0000313" key="2">
    <source>
        <dbReference type="EMBL" id="KYO38561.1"/>
    </source>
</evidence>
<evidence type="ECO:0000313" key="3">
    <source>
        <dbReference type="Proteomes" id="UP000050525"/>
    </source>
</evidence>
<dbReference type="InterPro" id="IPR053935">
    <property type="entry name" value="VKGC_lumenal_dom"/>
</dbReference>
<comment type="caution">
    <text evidence="2">The sequence shown here is derived from an EMBL/GenBank/DDBJ whole genome shotgun (WGS) entry which is preliminary data.</text>
</comment>
<dbReference type="PANTHER" id="PTHR12639">
    <property type="entry name" value="VITAMIN K-DEPENDENT GAMMA-CARBOXYLASE"/>
    <property type="match status" value="1"/>
</dbReference>
<protein>
    <submittedName>
        <fullName evidence="2">Vitamin K-dependent gamma-carboxylase</fullName>
    </submittedName>
</protein>
<feature type="domain" description="Vitamin K-dependent gamma-carboxylase lumenal" evidence="1">
    <location>
        <begin position="55"/>
        <end position="201"/>
    </location>
</feature>
<dbReference type="Pfam" id="PF22777">
    <property type="entry name" value="VKGC_lumenal_dom"/>
    <property type="match status" value="1"/>
</dbReference>
<dbReference type="SUPFAM" id="SSF51182">
    <property type="entry name" value="RmlC-like cupins"/>
    <property type="match status" value="1"/>
</dbReference>
<dbReference type="EMBL" id="AKHW03002443">
    <property type="protein sequence ID" value="KYO38561.1"/>
    <property type="molecule type" value="Genomic_DNA"/>
</dbReference>
<accession>A0A151NP10</accession>
<dbReference type="AlphaFoldDB" id="A0A151NP10"/>
<proteinExistence type="predicted"/>
<sequence>MFPYVMMAASPLFCHPAWPRCLTARAPACLRWALPSLEPPEPSPPDQSRGLGLRQHVGAAFTLLYVLEQLFLPYSHFITQGYNNWTNGLYGYSWDMMVHSRSHQHVKITYRDGLTGEVGYLKPGVFTQSRRWKDHADMLKQYATCLSERLASYNVSQPHIYFDIWVSINDRFQQRLFDPRVDIVRAEWSPFRPTPWLQPLLVDLSPWRARLQEIEGSLDNHTEVVFIADFPGLHLENFVSEDLGNTSLQLLQGEVTVEIVAEGRNHTLCQGDQLQLPAGAYHKVHTVSSEPSCYMYIYINTTDLALERNLTRLQELHDRVQNGSEVEPLPPELQALLSSTEGEGEAAPGTDPLVRTFLRRQRRLEELQRRRLEPLGQRLARFATRKYFLFRRSLLMTLISVRNLVLGRPPLEQLAQEVAYANMQEPGARHHPHKHSEL</sequence>
<dbReference type="Proteomes" id="UP000050525">
    <property type="component" value="Unassembled WGS sequence"/>
</dbReference>
<gene>
    <name evidence="2" type="primary">GGCX</name>
    <name evidence="2" type="ORF">Y1Q_0007450</name>
</gene>
<dbReference type="PANTHER" id="PTHR12639:SF6">
    <property type="entry name" value="VITAMIN K-DEPENDENT GAMMA-CARBOXYLASE"/>
    <property type="match status" value="1"/>
</dbReference>